<dbReference type="PROSITE" id="PS50931">
    <property type="entry name" value="HTH_LYSR"/>
    <property type="match status" value="1"/>
</dbReference>
<evidence type="ECO:0000256" key="2">
    <source>
        <dbReference type="ARBA" id="ARBA00023015"/>
    </source>
</evidence>
<evidence type="ECO:0000256" key="4">
    <source>
        <dbReference type="ARBA" id="ARBA00023163"/>
    </source>
</evidence>
<dbReference type="SUPFAM" id="SSF46785">
    <property type="entry name" value="Winged helix' DNA-binding domain"/>
    <property type="match status" value="1"/>
</dbReference>
<name>A0A1B2F3W2_PSEPU</name>
<accession>A0A1B2F3W2</accession>
<organism evidence="6">
    <name type="scientific">Pseudomonas putida</name>
    <name type="common">Arthrobacter siderocapsulatus</name>
    <dbReference type="NCBI Taxonomy" id="303"/>
    <lineage>
        <taxon>Bacteria</taxon>
        <taxon>Pseudomonadati</taxon>
        <taxon>Pseudomonadota</taxon>
        <taxon>Gammaproteobacteria</taxon>
        <taxon>Pseudomonadales</taxon>
        <taxon>Pseudomonadaceae</taxon>
        <taxon>Pseudomonas</taxon>
    </lineage>
</organism>
<gene>
    <name evidence="6" type="primary">gcvA_6</name>
    <name evidence="6" type="ORF">IEC33019_1215</name>
</gene>
<dbReference type="GO" id="GO:0006351">
    <property type="term" value="P:DNA-templated transcription"/>
    <property type="evidence" value="ECO:0007669"/>
    <property type="project" value="TreeGrafter"/>
</dbReference>
<dbReference type="EMBL" id="CP016634">
    <property type="protein sequence ID" value="ANY86783.1"/>
    <property type="molecule type" value="Genomic_DNA"/>
</dbReference>
<dbReference type="RefSeq" id="WP_070094025.1">
    <property type="nucleotide sequence ID" value="NZ_CP016634.1"/>
</dbReference>
<reference evidence="6" key="1">
    <citation type="submission" date="2016-07" db="EMBL/GenBank/DDBJ databases">
        <title>New class B carbapenemase carried by novel plasmid in Pseudomonas putida enviromental strain in eastern Amazonia.</title>
        <authorList>
            <person name="Souza C.O."/>
            <person name="Lima K.V."/>
            <person name="Brasiliense D.M."/>
            <person name="Perez-Chaparro P.J."/>
            <person name="Mamizuka E.M."/>
            <person name="Lima M.O."/>
            <person name="Lima L.N."/>
            <person name="McCulloch J.A."/>
        </authorList>
    </citation>
    <scope>NUCLEOTIDE SEQUENCE [LARGE SCALE GENOMIC DNA]</scope>
    <source>
        <strain evidence="6">IEC33019</strain>
    </source>
</reference>
<dbReference type="SUPFAM" id="SSF53850">
    <property type="entry name" value="Periplasmic binding protein-like II"/>
    <property type="match status" value="1"/>
</dbReference>
<dbReference type="Pfam" id="PF00126">
    <property type="entry name" value="HTH_1"/>
    <property type="match status" value="1"/>
</dbReference>
<dbReference type="InterPro" id="IPR000847">
    <property type="entry name" value="LysR_HTH_N"/>
</dbReference>
<protein>
    <submittedName>
        <fullName evidence="6">Glycine cleavage system transcriptional activator</fullName>
    </submittedName>
</protein>
<dbReference type="InterPro" id="IPR036390">
    <property type="entry name" value="WH_DNA-bd_sf"/>
</dbReference>
<evidence type="ECO:0000313" key="6">
    <source>
        <dbReference type="EMBL" id="ANY86783.1"/>
    </source>
</evidence>
<dbReference type="InterPro" id="IPR005119">
    <property type="entry name" value="LysR_subst-bd"/>
</dbReference>
<evidence type="ECO:0000256" key="1">
    <source>
        <dbReference type="ARBA" id="ARBA00009437"/>
    </source>
</evidence>
<dbReference type="PANTHER" id="PTHR30537:SF26">
    <property type="entry name" value="GLYCINE CLEAVAGE SYSTEM TRANSCRIPTIONAL ACTIVATOR"/>
    <property type="match status" value="1"/>
</dbReference>
<keyword evidence="3" id="KW-0238">DNA-binding</keyword>
<dbReference type="GO" id="GO:0003700">
    <property type="term" value="F:DNA-binding transcription factor activity"/>
    <property type="evidence" value="ECO:0007669"/>
    <property type="project" value="InterPro"/>
</dbReference>
<evidence type="ECO:0000256" key="3">
    <source>
        <dbReference type="ARBA" id="ARBA00023125"/>
    </source>
</evidence>
<dbReference type="PANTHER" id="PTHR30537">
    <property type="entry name" value="HTH-TYPE TRANSCRIPTIONAL REGULATOR"/>
    <property type="match status" value="1"/>
</dbReference>
<dbReference type="InterPro" id="IPR058163">
    <property type="entry name" value="LysR-type_TF_proteobact-type"/>
</dbReference>
<sequence length="306" mass="34520">MSERIQALHALRAFEVASRYGSFTRAAQELALTQGAVSHHVKTLEAMFGCDLFERRGPKLRLTEHGRLLAQELKVGFKIIENACALLRQDRYALRLKAPSTLTVRWLLRALDGFKKVDNSCSVQLSSVWMDIDSVDFYSEPYDCAILLGNGRFAADVESLKLFDEWLIPVCHPDYLQAEEPTLSALQHCDLLHPSPDRRDWRRWLARLDVHDISIDQGQVFDTLDQGISAAQQGLGISVVDLVLVSADLAAGRLVTPFKHAVATGDGYYMTWLKASPKARQMQRLRDFLLSQVPPLAYKDIDYLYG</sequence>
<dbReference type="Pfam" id="PF03466">
    <property type="entry name" value="LysR_substrate"/>
    <property type="match status" value="1"/>
</dbReference>
<dbReference type="InterPro" id="IPR036388">
    <property type="entry name" value="WH-like_DNA-bd_sf"/>
</dbReference>
<feature type="domain" description="HTH lysR-type" evidence="5">
    <location>
        <begin position="8"/>
        <end position="63"/>
    </location>
</feature>
<proteinExistence type="inferred from homology"/>
<dbReference type="PRINTS" id="PR00039">
    <property type="entry name" value="HTHLYSR"/>
</dbReference>
<dbReference type="Gene3D" id="1.10.10.10">
    <property type="entry name" value="Winged helix-like DNA-binding domain superfamily/Winged helix DNA-binding domain"/>
    <property type="match status" value="1"/>
</dbReference>
<evidence type="ECO:0000259" key="5">
    <source>
        <dbReference type="PROSITE" id="PS50931"/>
    </source>
</evidence>
<dbReference type="Gene3D" id="3.40.190.10">
    <property type="entry name" value="Periplasmic binding protein-like II"/>
    <property type="match status" value="2"/>
</dbReference>
<keyword evidence="2" id="KW-0805">Transcription regulation</keyword>
<dbReference type="AlphaFoldDB" id="A0A1B2F3W2"/>
<comment type="similarity">
    <text evidence="1">Belongs to the LysR transcriptional regulatory family.</text>
</comment>
<keyword evidence="4" id="KW-0804">Transcription</keyword>
<dbReference type="GO" id="GO:0043565">
    <property type="term" value="F:sequence-specific DNA binding"/>
    <property type="evidence" value="ECO:0007669"/>
    <property type="project" value="TreeGrafter"/>
</dbReference>